<name>A0A430LTE1_9HYPO</name>
<dbReference type="PANTHER" id="PTHR35391:SF5">
    <property type="entry name" value="DUF6590 DOMAIN-CONTAINING PROTEIN"/>
    <property type="match status" value="1"/>
</dbReference>
<evidence type="ECO:0000256" key="1">
    <source>
        <dbReference type="PROSITE-ProRule" id="PRU00023"/>
    </source>
</evidence>
<evidence type="ECO:0000313" key="4">
    <source>
        <dbReference type="EMBL" id="RTE78959.1"/>
    </source>
</evidence>
<dbReference type="InterPro" id="IPR002110">
    <property type="entry name" value="Ankyrin_rpt"/>
</dbReference>
<feature type="compositionally biased region" description="Acidic residues" evidence="2">
    <location>
        <begin position="636"/>
        <end position="649"/>
    </location>
</feature>
<dbReference type="InterPro" id="IPR058925">
    <property type="entry name" value="zf-C2H2_AcuF"/>
</dbReference>
<dbReference type="AlphaFoldDB" id="A0A430LTE1"/>
<dbReference type="InterPro" id="IPR036770">
    <property type="entry name" value="Ankyrin_rpt-contain_sf"/>
</dbReference>
<feature type="region of interest" description="Disordered" evidence="2">
    <location>
        <begin position="630"/>
        <end position="649"/>
    </location>
</feature>
<proteinExistence type="predicted"/>
<dbReference type="PROSITE" id="PS50297">
    <property type="entry name" value="ANK_REP_REGION"/>
    <property type="match status" value="3"/>
</dbReference>
<organism evidence="4 5">
    <name type="scientific">Fusarium euwallaceae</name>
    <dbReference type="NCBI Taxonomy" id="1147111"/>
    <lineage>
        <taxon>Eukaryota</taxon>
        <taxon>Fungi</taxon>
        <taxon>Dikarya</taxon>
        <taxon>Ascomycota</taxon>
        <taxon>Pezizomycotina</taxon>
        <taxon>Sordariomycetes</taxon>
        <taxon>Hypocreomycetidae</taxon>
        <taxon>Hypocreales</taxon>
        <taxon>Nectriaceae</taxon>
        <taxon>Fusarium</taxon>
        <taxon>Fusarium solani species complex</taxon>
    </lineage>
</organism>
<accession>A0A430LTE1</accession>
<feature type="repeat" description="ANK" evidence="1">
    <location>
        <begin position="695"/>
        <end position="727"/>
    </location>
</feature>
<feature type="region of interest" description="Disordered" evidence="2">
    <location>
        <begin position="576"/>
        <end position="615"/>
    </location>
</feature>
<dbReference type="EMBL" id="MIKF01000084">
    <property type="protein sequence ID" value="RTE78959.1"/>
    <property type="molecule type" value="Genomic_DNA"/>
</dbReference>
<feature type="region of interest" description="Disordered" evidence="2">
    <location>
        <begin position="95"/>
        <end position="172"/>
    </location>
</feature>
<dbReference type="Gene3D" id="1.25.40.20">
    <property type="entry name" value="Ankyrin repeat-containing domain"/>
    <property type="match status" value="1"/>
</dbReference>
<dbReference type="Pfam" id="PF26082">
    <property type="entry name" value="zf-C2H2_AcuF"/>
    <property type="match status" value="1"/>
</dbReference>
<feature type="repeat" description="ANK" evidence="1">
    <location>
        <begin position="728"/>
        <end position="760"/>
    </location>
</feature>
<keyword evidence="5" id="KW-1185">Reference proteome</keyword>
<dbReference type="Proteomes" id="UP000287124">
    <property type="component" value="Unassembled WGS sequence"/>
</dbReference>
<comment type="caution">
    <text evidence="4">The sequence shown here is derived from an EMBL/GenBank/DDBJ whole genome shotgun (WGS) entry which is preliminary data.</text>
</comment>
<reference evidence="4 5" key="1">
    <citation type="submission" date="2017-06" db="EMBL/GenBank/DDBJ databases">
        <title>Comparative genomic analysis of Ambrosia Fusariam Clade fungi.</title>
        <authorList>
            <person name="Stajich J.E."/>
            <person name="Carrillo J."/>
            <person name="Kijimoto T."/>
            <person name="Eskalen A."/>
            <person name="O'Donnell K."/>
            <person name="Kasson M."/>
        </authorList>
    </citation>
    <scope>NUCLEOTIDE SEQUENCE [LARGE SCALE GENOMIC DNA]</scope>
    <source>
        <strain evidence="4 5">UCR1854</strain>
    </source>
</reference>
<sequence>MATSSEVDISREIYNATNSCRVSLQGCQSIKPLMVDGWAENRLADFDLWASGVGASAVTRSSLDWRLHYQPKARIVLISLLMTLKEMIEECKERALPGSGKESLEVPSSHDGESASGEVSQAHEVEAQQNTGPASAWFDALSSDSEDDDSSSRTTSDDEAESTQATPIKDVMQGTEDLLDQIIRLGFAIRKSGTTSRLRRADKSFREEDHQDLKDHLALALVLNAGKQCDNRTKTTVERVPDPQKSYDQLMPEQRQLIIANLRRRHRFLYARRHQKKLEEPPELNIFQETKPVIQAVEFPESAAQIQGPRPLAKTSEPKQPTMSAPITPAKSMITISTIQGDILKAAAPSQMSSRVSTTTARLTYPSTPPISEGLRSFRCPCCFQTLPVMFQERSRWRKHLTEDLCPYTCPFSDCSSMDTLYITRKAWKDHIDKDHGSSQHWQCLACKGVTTSDIFLDVETFTNHIKTDHQDMMAESQIPTLLDADCTSPAAMLDHVGDCIHEFSLRALPWAQSVAKENVERISSIKERVSGWLGGIEWDNINERSLALRFLSVEPPSTTLDDVYVVGEYFAEISENSSQVEREPPPSDSDLPTPSFRSASNTPRDTQEDPDQPSEFPALAAIKKFENKLEHGSDEPQDENQDAAEQEQSLDAEVLHGGYTPSSALLFAARSGSFKYAKELIETRKADVNTRNSGRETPLSLAAGYGFRGITELLLENGANVDVRDMFGRTPLSLAVGFGDLAITKMLLAYNANVNARDHLGRTPLWMATLNSDRDIAGVLLDKGADMNIKNNEGQSLLQVAKKHPEFNKFLIGKGGDPEAISRKG</sequence>
<dbReference type="PANTHER" id="PTHR35391">
    <property type="entry name" value="C2H2-TYPE DOMAIN-CONTAINING PROTEIN-RELATED"/>
    <property type="match status" value="1"/>
</dbReference>
<protein>
    <recommendedName>
        <fullName evidence="3">Oxidoreductase acuF-like C2H2 type zinc-finger domain-containing protein</fullName>
    </recommendedName>
</protein>
<dbReference type="SUPFAM" id="SSF48403">
    <property type="entry name" value="Ankyrin repeat"/>
    <property type="match status" value="1"/>
</dbReference>
<evidence type="ECO:0000259" key="3">
    <source>
        <dbReference type="Pfam" id="PF26082"/>
    </source>
</evidence>
<gene>
    <name evidence="4" type="ORF">BHE90_006572</name>
</gene>
<feature type="compositionally biased region" description="Basic and acidic residues" evidence="2">
    <location>
        <begin position="102"/>
        <end position="113"/>
    </location>
</feature>
<dbReference type="Pfam" id="PF12796">
    <property type="entry name" value="Ank_2"/>
    <property type="match status" value="1"/>
</dbReference>
<dbReference type="PROSITE" id="PS50088">
    <property type="entry name" value="ANK_REPEAT"/>
    <property type="match status" value="3"/>
</dbReference>
<feature type="region of interest" description="Disordered" evidence="2">
    <location>
        <begin position="303"/>
        <end position="326"/>
    </location>
</feature>
<feature type="domain" description="Oxidoreductase acuF-like C2H2 type zinc-finger" evidence="3">
    <location>
        <begin position="377"/>
        <end position="405"/>
    </location>
</feature>
<dbReference type="SMART" id="SM00248">
    <property type="entry name" value="ANK"/>
    <property type="match status" value="5"/>
</dbReference>
<evidence type="ECO:0000256" key="2">
    <source>
        <dbReference type="SAM" id="MobiDB-lite"/>
    </source>
</evidence>
<feature type="repeat" description="ANK" evidence="1">
    <location>
        <begin position="761"/>
        <end position="793"/>
    </location>
</feature>
<keyword evidence="1" id="KW-0040">ANK repeat</keyword>
<evidence type="ECO:0000313" key="5">
    <source>
        <dbReference type="Proteomes" id="UP000287124"/>
    </source>
</evidence>